<accession>A0A3E5ALH8</accession>
<feature type="transmembrane region" description="Helical" evidence="1">
    <location>
        <begin position="21"/>
        <end position="47"/>
    </location>
</feature>
<name>A0A3E5ALH8_9FIRM</name>
<feature type="transmembrane region" description="Helical" evidence="1">
    <location>
        <begin position="67"/>
        <end position="96"/>
    </location>
</feature>
<comment type="caution">
    <text evidence="2">The sequence shown here is derived from an EMBL/GenBank/DDBJ whole genome shotgun (WGS) entry which is preliminary data.</text>
</comment>
<proteinExistence type="predicted"/>
<protein>
    <submittedName>
        <fullName evidence="2">Uncharacterized protein</fullName>
    </submittedName>
</protein>
<dbReference type="RefSeq" id="WP_117690754.1">
    <property type="nucleotide sequence ID" value="NZ_QSUE01000011.1"/>
</dbReference>
<dbReference type="Proteomes" id="UP000260970">
    <property type="component" value="Unassembled WGS sequence"/>
</dbReference>
<keyword evidence="1" id="KW-0812">Transmembrane</keyword>
<gene>
    <name evidence="2" type="ORF">DXB72_12125</name>
</gene>
<sequence>MRKGLTTSFKIIKFIFDLIRTALYFGVLLCKAAIISIGISGVVFMIYKLYQLYVYLHITKNFLIPTIIIIFIIVLIPLCMIAWFWYYLVLILYYLIAYLDYPLDSDNDVLLNIQKFMENLKYKLVPGKRDQLAQKLGFKDMAEFEKFDNSLSDSIGTYNKNDIEQFRKDNKN</sequence>
<keyword evidence="1" id="KW-1133">Transmembrane helix</keyword>
<organism evidence="2 3">
    <name type="scientific">Agathobacter rectalis</name>
    <dbReference type="NCBI Taxonomy" id="39491"/>
    <lineage>
        <taxon>Bacteria</taxon>
        <taxon>Bacillati</taxon>
        <taxon>Bacillota</taxon>
        <taxon>Clostridia</taxon>
        <taxon>Lachnospirales</taxon>
        <taxon>Lachnospiraceae</taxon>
        <taxon>Agathobacter</taxon>
    </lineage>
</organism>
<evidence type="ECO:0000256" key="1">
    <source>
        <dbReference type="SAM" id="Phobius"/>
    </source>
</evidence>
<dbReference type="AlphaFoldDB" id="A0A3E5ALH8"/>
<evidence type="ECO:0000313" key="2">
    <source>
        <dbReference type="EMBL" id="RGN21549.1"/>
    </source>
</evidence>
<keyword evidence="1" id="KW-0472">Membrane</keyword>
<dbReference type="EMBL" id="QSUG01000013">
    <property type="protein sequence ID" value="RGN21549.1"/>
    <property type="molecule type" value="Genomic_DNA"/>
</dbReference>
<reference evidence="2 3" key="1">
    <citation type="submission" date="2018-08" db="EMBL/GenBank/DDBJ databases">
        <title>A genome reference for cultivated species of the human gut microbiota.</title>
        <authorList>
            <person name="Zou Y."/>
            <person name="Xue W."/>
            <person name="Luo G."/>
        </authorList>
    </citation>
    <scope>NUCLEOTIDE SEQUENCE [LARGE SCALE GENOMIC DNA]</scope>
    <source>
        <strain evidence="2 3">OM05-6AA</strain>
    </source>
</reference>
<evidence type="ECO:0000313" key="3">
    <source>
        <dbReference type="Proteomes" id="UP000260970"/>
    </source>
</evidence>